<feature type="transmembrane region" description="Helical" evidence="1">
    <location>
        <begin position="45"/>
        <end position="68"/>
    </location>
</feature>
<evidence type="ECO:0000313" key="2">
    <source>
        <dbReference type="EMBL" id="RZU30485.1"/>
    </source>
</evidence>
<keyword evidence="3" id="KW-1185">Reference proteome</keyword>
<sequence>MSNAIRPVPRLLGPRLPIGPRWLRFCRSQFAEHLRASVQGVRTSLVLISGVVTFYVGINVTAGLYLALGGTL</sequence>
<organism evidence="2 3">
    <name type="scientific">Blastococcus saxobsidens</name>
    <dbReference type="NCBI Taxonomy" id="138336"/>
    <lineage>
        <taxon>Bacteria</taxon>
        <taxon>Bacillati</taxon>
        <taxon>Actinomycetota</taxon>
        <taxon>Actinomycetes</taxon>
        <taxon>Geodermatophilales</taxon>
        <taxon>Geodermatophilaceae</taxon>
        <taxon>Blastococcus</taxon>
    </lineage>
</organism>
<comment type="caution">
    <text evidence="2">The sequence shown here is derived from an EMBL/GenBank/DDBJ whole genome shotgun (WGS) entry which is preliminary data.</text>
</comment>
<reference evidence="2 3" key="1">
    <citation type="submission" date="2019-02" db="EMBL/GenBank/DDBJ databases">
        <title>Sequencing the genomes of 1000 actinobacteria strains.</title>
        <authorList>
            <person name="Klenk H.-P."/>
        </authorList>
    </citation>
    <scope>NUCLEOTIDE SEQUENCE [LARGE SCALE GENOMIC DNA]</scope>
    <source>
        <strain evidence="2 3">DSM 44509</strain>
    </source>
</reference>
<evidence type="ECO:0000313" key="3">
    <source>
        <dbReference type="Proteomes" id="UP000292507"/>
    </source>
</evidence>
<gene>
    <name evidence="2" type="ORF">BKA19_0101</name>
</gene>
<evidence type="ECO:0000256" key="1">
    <source>
        <dbReference type="SAM" id="Phobius"/>
    </source>
</evidence>
<name>A0A4Q7Y3S7_9ACTN</name>
<keyword evidence="1" id="KW-0812">Transmembrane</keyword>
<dbReference type="EMBL" id="SHKV01000001">
    <property type="protein sequence ID" value="RZU30485.1"/>
    <property type="molecule type" value="Genomic_DNA"/>
</dbReference>
<keyword evidence="1" id="KW-0472">Membrane</keyword>
<accession>A0A4Q7Y3S7</accession>
<proteinExistence type="predicted"/>
<dbReference type="RefSeq" id="WP_104530162.1">
    <property type="nucleotide sequence ID" value="NZ_POQT01000042.1"/>
</dbReference>
<keyword evidence="1" id="KW-1133">Transmembrane helix</keyword>
<dbReference type="Proteomes" id="UP000292507">
    <property type="component" value="Unassembled WGS sequence"/>
</dbReference>
<protein>
    <submittedName>
        <fullName evidence="2">Uncharacterized protein</fullName>
    </submittedName>
</protein>
<dbReference type="AlphaFoldDB" id="A0A4Q7Y3S7"/>